<keyword evidence="9 10" id="KW-0961">Cell wall biogenesis/degradation</keyword>
<keyword evidence="1 10" id="KW-1003">Cell membrane</keyword>
<evidence type="ECO:0000256" key="10">
    <source>
        <dbReference type="HAMAP-Rule" id="MF_00033"/>
    </source>
</evidence>
<evidence type="ECO:0000256" key="9">
    <source>
        <dbReference type="ARBA" id="ARBA00023316"/>
    </source>
</evidence>
<accession>A0A1F6DCJ7</accession>
<dbReference type="GO" id="GO:0008360">
    <property type="term" value="P:regulation of cell shape"/>
    <property type="evidence" value="ECO:0007669"/>
    <property type="project" value="UniProtKB-KW"/>
</dbReference>
<sequence length="374" mass="40532">MKIFLVGGGTGGHFYPLIAVAEALRAQVPAEELKLAYIGPDAFEQAELDRVGIRYVWCPAGKVRRYVSILNVTDLFKTLFGLFVAFFKLLAAYPDVILSKGGYTAVPIILAARILRIPVVIHESDARMGRANELAVGYAKYIAVSYPHMLDTLPKEKTAFVGIPARASIRAGDVDEAAVYKHFGIADAQAPVILVLGGSLGAENLNLLMMDSLDSLLPKYTIIHQTGKSHSEVIAEMARELIVDPRLAPRYILRPYLSAEDMHAAMEIADVIISRAGSGAISEIALHGKPSILVPIPESVSHDQTTNAYAYADTGAAHVLEEENAREHILGSLLDELTQDATTYIRMSEAARAFAHPDAAEKVARVLVAIAKKH</sequence>
<feature type="binding site" evidence="10">
    <location>
        <position position="166"/>
    </location>
    <ligand>
        <name>UDP-N-acetyl-alpha-D-glucosamine</name>
        <dbReference type="ChEBI" id="CHEBI:57705"/>
    </ligand>
</feature>
<evidence type="ECO:0000256" key="3">
    <source>
        <dbReference type="ARBA" id="ARBA00022676"/>
    </source>
</evidence>
<gene>
    <name evidence="10" type="primary">murG</name>
    <name evidence="13" type="ORF">A3C89_02000</name>
</gene>
<feature type="binding site" evidence="10">
    <location>
        <begin position="10"/>
        <end position="12"/>
    </location>
    <ligand>
        <name>UDP-N-acetyl-alpha-D-glucosamine</name>
        <dbReference type="ChEBI" id="CHEBI:57705"/>
    </ligand>
</feature>
<dbReference type="GO" id="GO:0050511">
    <property type="term" value="F:undecaprenyldiphospho-muramoylpentapeptide beta-N-acetylglucosaminyltransferase activity"/>
    <property type="evidence" value="ECO:0007669"/>
    <property type="project" value="UniProtKB-UniRule"/>
</dbReference>
<dbReference type="GO" id="GO:0009252">
    <property type="term" value="P:peptidoglycan biosynthetic process"/>
    <property type="evidence" value="ECO:0007669"/>
    <property type="project" value="UniProtKB-UniRule"/>
</dbReference>
<protein>
    <recommendedName>
        <fullName evidence="10">UDP-N-acetylglucosamine--N-acetylmuramyl-(pentapeptide) pyrophosphoryl-undecaprenol N-acetylglucosamine transferase</fullName>
        <ecNumber evidence="10">2.4.1.227</ecNumber>
    </recommendedName>
    <alternativeName>
        <fullName evidence="10">Undecaprenyl-PP-MurNAc-pentapeptide-UDPGlcNAc GlcNAc transferase</fullName>
    </alternativeName>
</protein>
<dbReference type="Pfam" id="PF03033">
    <property type="entry name" value="Glyco_transf_28"/>
    <property type="match status" value="1"/>
</dbReference>
<keyword evidence="2 10" id="KW-0132">Cell division</keyword>
<keyword evidence="5 10" id="KW-0133">Cell shape</keyword>
<keyword evidence="8 10" id="KW-0131">Cell cycle</keyword>
<dbReference type="SUPFAM" id="SSF53756">
    <property type="entry name" value="UDP-Glycosyltransferase/glycogen phosphorylase"/>
    <property type="match status" value="1"/>
</dbReference>
<evidence type="ECO:0000256" key="6">
    <source>
        <dbReference type="ARBA" id="ARBA00022984"/>
    </source>
</evidence>
<keyword evidence="7 10" id="KW-0472">Membrane</keyword>
<dbReference type="InterPro" id="IPR004276">
    <property type="entry name" value="GlycoTrans_28_N"/>
</dbReference>
<comment type="function">
    <text evidence="10">Cell wall formation. Catalyzes the transfer of a GlcNAc subunit on undecaprenyl-pyrophosphoryl-MurNAc-pentapeptide (lipid intermediate I) to form undecaprenyl-pyrophosphoryl-MurNAc-(pentapeptide)GlcNAc (lipid intermediate II).</text>
</comment>
<dbReference type="InterPro" id="IPR007235">
    <property type="entry name" value="Glyco_trans_28_C"/>
</dbReference>
<dbReference type="Pfam" id="PF04101">
    <property type="entry name" value="Glyco_tran_28_C"/>
    <property type="match status" value="1"/>
</dbReference>
<dbReference type="UniPathway" id="UPA00219"/>
<comment type="catalytic activity">
    <reaction evidence="10">
        <text>di-trans,octa-cis-undecaprenyl diphospho-N-acetyl-alpha-D-muramoyl-L-alanyl-D-glutamyl-meso-2,6-diaminopimeloyl-D-alanyl-D-alanine + UDP-N-acetyl-alpha-D-glucosamine = di-trans,octa-cis-undecaprenyl diphospho-[N-acetyl-alpha-D-glucosaminyl-(1-&gt;4)]-N-acetyl-alpha-D-muramoyl-L-alanyl-D-glutamyl-meso-2,6-diaminopimeloyl-D-alanyl-D-alanine + UDP + H(+)</text>
        <dbReference type="Rhea" id="RHEA:31227"/>
        <dbReference type="ChEBI" id="CHEBI:15378"/>
        <dbReference type="ChEBI" id="CHEBI:57705"/>
        <dbReference type="ChEBI" id="CHEBI:58223"/>
        <dbReference type="ChEBI" id="CHEBI:61387"/>
        <dbReference type="ChEBI" id="CHEBI:61388"/>
        <dbReference type="EC" id="2.4.1.227"/>
    </reaction>
</comment>
<dbReference type="EC" id="2.4.1.227" evidence="10"/>
<evidence type="ECO:0000313" key="13">
    <source>
        <dbReference type="EMBL" id="OGG59158.1"/>
    </source>
</evidence>
<dbReference type="GO" id="GO:0071555">
    <property type="term" value="P:cell wall organization"/>
    <property type="evidence" value="ECO:0007669"/>
    <property type="project" value="UniProtKB-KW"/>
</dbReference>
<name>A0A1F6DCJ7_9BACT</name>
<dbReference type="STRING" id="1798492.A3C89_02000"/>
<dbReference type="PANTHER" id="PTHR21015">
    <property type="entry name" value="UDP-N-ACETYLGLUCOSAMINE--N-ACETYLMURAMYL-(PENTAPEPTIDE) PYROPHOSPHORYL-UNDECAPRENOL N-ACETYLGLUCOSAMINE TRANSFERASE 1"/>
    <property type="match status" value="1"/>
</dbReference>
<comment type="subcellular location">
    <subcellularLocation>
        <location evidence="10">Cell membrane</location>
        <topology evidence="10">Peripheral membrane protein</topology>
        <orientation evidence="10">Cytoplasmic side</orientation>
    </subcellularLocation>
</comment>
<dbReference type="HAMAP" id="MF_00033">
    <property type="entry name" value="MurG"/>
    <property type="match status" value="1"/>
</dbReference>
<reference evidence="13 14" key="1">
    <citation type="journal article" date="2016" name="Nat. Commun.">
        <title>Thousands of microbial genomes shed light on interconnected biogeochemical processes in an aquifer system.</title>
        <authorList>
            <person name="Anantharaman K."/>
            <person name="Brown C.T."/>
            <person name="Hug L.A."/>
            <person name="Sharon I."/>
            <person name="Castelle C.J."/>
            <person name="Probst A.J."/>
            <person name="Thomas B.C."/>
            <person name="Singh A."/>
            <person name="Wilkins M.J."/>
            <person name="Karaoz U."/>
            <person name="Brodie E.L."/>
            <person name="Williams K.H."/>
            <person name="Hubbard S.S."/>
            <person name="Banfield J.F."/>
        </authorList>
    </citation>
    <scope>NUCLEOTIDE SEQUENCE [LARGE SCALE GENOMIC DNA]</scope>
</reference>
<dbReference type="CDD" id="cd03785">
    <property type="entry name" value="GT28_MurG"/>
    <property type="match status" value="1"/>
</dbReference>
<evidence type="ECO:0000256" key="2">
    <source>
        <dbReference type="ARBA" id="ARBA00022618"/>
    </source>
</evidence>
<keyword evidence="4 10" id="KW-0808">Transferase</keyword>
<proteinExistence type="inferred from homology"/>
<comment type="pathway">
    <text evidence="10">Cell wall biogenesis; peptidoglycan biosynthesis.</text>
</comment>
<dbReference type="PANTHER" id="PTHR21015:SF22">
    <property type="entry name" value="GLYCOSYLTRANSFERASE"/>
    <property type="match status" value="1"/>
</dbReference>
<dbReference type="GO" id="GO:0005886">
    <property type="term" value="C:plasma membrane"/>
    <property type="evidence" value="ECO:0007669"/>
    <property type="project" value="UniProtKB-SubCell"/>
</dbReference>
<evidence type="ECO:0000256" key="7">
    <source>
        <dbReference type="ARBA" id="ARBA00023136"/>
    </source>
</evidence>
<evidence type="ECO:0000256" key="4">
    <source>
        <dbReference type="ARBA" id="ARBA00022679"/>
    </source>
</evidence>
<evidence type="ECO:0000256" key="8">
    <source>
        <dbReference type="ARBA" id="ARBA00023306"/>
    </source>
</evidence>
<dbReference type="Gene3D" id="3.40.50.2000">
    <property type="entry name" value="Glycogen Phosphorylase B"/>
    <property type="match status" value="2"/>
</dbReference>
<feature type="domain" description="Glycosyltransferase family 28 N-terminal" evidence="11">
    <location>
        <begin position="3"/>
        <end position="143"/>
    </location>
</feature>
<feature type="binding site" evidence="10">
    <location>
        <position position="304"/>
    </location>
    <ligand>
        <name>UDP-N-acetyl-alpha-D-glucosamine</name>
        <dbReference type="ChEBI" id="CHEBI:57705"/>
    </ligand>
</feature>
<feature type="domain" description="Glycosyl transferase family 28 C-terminal" evidence="12">
    <location>
        <begin position="192"/>
        <end position="362"/>
    </location>
</feature>
<evidence type="ECO:0000259" key="11">
    <source>
        <dbReference type="Pfam" id="PF03033"/>
    </source>
</evidence>
<evidence type="ECO:0000259" key="12">
    <source>
        <dbReference type="Pfam" id="PF04101"/>
    </source>
</evidence>
<keyword evidence="6 10" id="KW-0573">Peptidoglycan synthesis</keyword>
<organism evidence="13 14">
    <name type="scientific">Candidatus Kaiserbacteria bacterium RIFCSPHIGHO2_02_FULL_50_50</name>
    <dbReference type="NCBI Taxonomy" id="1798492"/>
    <lineage>
        <taxon>Bacteria</taxon>
        <taxon>Candidatus Kaiseribacteriota</taxon>
    </lineage>
</organism>
<comment type="similarity">
    <text evidence="10">Belongs to the glycosyltransferase 28 family. MurG subfamily.</text>
</comment>
<dbReference type="GO" id="GO:0005975">
    <property type="term" value="P:carbohydrate metabolic process"/>
    <property type="evidence" value="ECO:0007669"/>
    <property type="project" value="InterPro"/>
</dbReference>
<evidence type="ECO:0000256" key="1">
    <source>
        <dbReference type="ARBA" id="ARBA00022475"/>
    </source>
</evidence>
<comment type="caution">
    <text evidence="13">The sequence shown here is derived from an EMBL/GenBank/DDBJ whole genome shotgun (WGS) entry which is preliminary data.</text>
</comment>
<keyword evidence="3 10" id="KW-0328">Glycosyltransferase</keyword>
<dbReference type="GO" id="GO:0051991">
    <property type="term" value="F:UDP-N-acetyl-D-glucosamine:N-acetylmuramoyl-L-alanyl-D-glutamyl-meso-2,6-diaminopimelyl-D-alanyl-D-alanine-diphosphoundecaprenol 4-beta-N-acetylglucosaminlytransferase activity"/>
    <property type="evidence" value="ECO:0007669"/>
    <property type="project" value="RHEA"/>
</dbReference>
<evidence type="ECO:0000313" key="14">
    <source>
        <dbReference type="Proteomes" id="UP000178794"/>
    </source>
</evidence>
<dbReference type="GO" id="GO:0051301">
    <property type="term" value="P:cell division"/>
    <property type="evidence" value="ECO:0007669"/>
    <property type="project" value="UniProtKB-KW"/>
</dbReference>
<evidence type="ECO:0000256" key="5">
    <source>
        <dbReference type="ARBA" id="ARBA00022960"/>
    </source>
</evidence>
<dbReference type="InterPro" id="IPR006009">
    <property type="entry name" value="GlcNAc_MurG"/>
</dbReference>
<dbReference type="EMBL" id="MFLF01000020">
    <property type="protein sequence ID" value="OGG59158.1"/>
    <property type="molecule type" value="Genomic_DNA"/>
</dbReference>
<comment type="caution">
    <text evidence="10">Lacks conserved residue(s) required for the propagation of feature annotation.</text>
</comment>
<feature type="binding site" evidence="10">
    <location>
        <position position="199"/>
    </location>
    <ligand>
        <name>UDP-N-acetyl-alpha-D-glucosamine</name>
        <dbReference type="ChEBI" id="CHEBI:57705"/>
    </ligand>
</feature>
<dbReference type="AlphaFoldDB" id="A0A1F6DCJ7"/>
<dbReference type="Proteomes" id="UP000178794">
    <property type="component" value="Unassembled WGS sequence"/>
</dbReference>